<evidence type="ECO:0000259" key="3">
    <source>
        <dbReference type="Pfam" id="PF04859"/>
    </source>
</evidence>
<evidence type="ECO:0000313" key="6">
    <source>
        <dbReference type="Proteomes" id="UP000593564"/>
    </source>
</evidence>
<dbReference type="InterPro" id="IPR040225">
    <property type="entry name" value="GIL1-like"/>
</dbReference>
<dbReference type="PANTHER" id="PTHR31161">
    <property type="entry name" value="PROTEIN GRAVITROPIC IN THE LIGHT 1"/>
    <property type="match status" value="1"/>
</dbReference>
<feature type="domain" description="GIL1/IRKI C-terminal" evidence="4">
    <location>
        <begin position="495"/>
        <end position="550"/>
    </location>
</feature>
<proteinExistence type="predicted"/>
<keyword evidence="6" id="KW-1185">Reference proteome</keyword>
<sequence>FGLSLSLSPIFLCLNFNLFVLRQQLSLINLCFKYTNFKLIASLFRSIHRHGRAQSSLATSKTNAFSVTVIQKILLENQDFKAPSCGLCSVLQMDSVDRKSVTPSKSRLARTFAKVLHVRAVTGVAPVDGIQKTKSHEKVKHDHRSEKVKHDRHMSDWSESFDYDDEKLRHRAAVEAFLAKLFASISTVKAAYAQLQFAQSPYDAGGIQAADQVVVSELKNLSELKQCYLKKQLDESSPEKTHLLADLQEQKSLLKTYEIMGKKLDSQLKLKNSEITFLQEKLEEANRENKLLEKRLNSSGLISVPDNLHLSGLSPNHFIVVLQQTTKSIRNFVRLMINEMELAGWDLDAAANTIEPGVRYCNANHKCYAFESFVCREMFDGFNYPYFSLLNESLSEQQKWQRLFFDRFTKLKSMKTREYLVRKPKSTFAKFCSGKYLRLVHPKMESSLFGNLNQRNLVKSGEHPETTFFAIFTEMAKRVWLLHCLAFSFEPEASVFQVGKKCRFSEVYMESVSEESFLSTGGTMETDPLVAFTVVPGFKIGKTVIQCQVYLS</sequence>
<evidence type="ECO:0000313" key="5">
    <source>
        <dbReference type="EMBL" id="KAF5948618.1"/>
    </source>
</evidence>
<feature type="chain" id="PRO_5029752040" description="DUF641 domain-containing protein" evidence="2">
    <location>
        <begin position="23"/>
        <end position="552"/>
    </location>
</feature>
<evidence type="ECO:0000259" key="4">
    <source>
        <dbReference type="Pfam" id="PF24994"/>
    </source>
</evidence>
<protein>
    <recommendedName>
        <fullName evidence="7">DUF641 domain-containing protein</fullName>
    </recommendedName>
</protein>
<dbReference type="InterPro" id="IPR056813">
    <property type="entry name" value="GIL1_IRKI_C"/>
</dbReference>
<gene>
    <name evidence="5" type="ORF">HYC85_014575</name>
</gene>
<feature type="coiled-coil region" evidence="1">
    <location>
        <begin position="268"/>
        <end position="295"/>
    </location>
</feature>
<comment type="caution">
    <text evidence="5">The sequence shown here is derived from an EMBL/GenBank/DDBJ whole genome shotgun (WGS) entry which is preliminary data.</text>
</comment>
<feature type="domain" description="DUF641" evidence="3">
    <location>
        <begin position="171"/>
        <end position="295"/>
    </location>
</feature>
<dbReference type="Pfam" id="PF24994">
    <property type="entry name" value="GIL1_IRKI_C"/>
    <property type="match status" value="1"/>
</dbReference>
<dbReference type="GO" id="GO:0009639">
    <property type="term" value="P:response to red or far red light"/>
    <property type="evidence" value="ECO:0007669"/>
    <property type="project" value="InterPro"/>
</dbReference>
<feature type="non-terminal residue" evidence="5">
    <location>
        <position position="1"/>
    </location>
</feature>
<dbReference type="InterPro" id="IPR006943">
    <property type="entry name" value="DUF641_pln"/>
</dbReference>
<organism evidence="5 6">
    <name type="scientific">Camellia sinensis</name>
    <name type="common">Tea plant</name>
    <name type="synonym">Thea sinensis</name>
    <dbReference type="NCBI Taxonomy" id="4442"/>
    <lineage>
        <taxon>Eukaryota</taxon>
        <taxon>Viridiplantae</taxon>
        <taxon>Streptophyta</taxon>
        <taxon>Embryophyta</taxon>
        <taxon>Tracheophyta</taxon>
        <taxon>Spermatophyta</taxon>
        <taxon>Magnoliopsida</taxon>
        <taxon>eudicotyledons</taxon>
        <taxon>Gunneridae</taxon>
        <taxon>Pentapetalae</taxon>
        <taxon>asterids</taxon>
        <taxon>Ericales</taxon>
        <taxon>Theaceae</taxon>
        <taxon>Camellia</taxon>
    </lineage>
</organism>
<dbReference type="Proteomes" id="UP000593564">
    <property type="component" value="Unassembled WGS sequence"/>
</dbReference>
<evidence type="ECO:0000256" key="2">
    <source>
        <dbReference type="SAM" id="SignalP"/>
    </source>
</evidence>
<evidence type="ECO:0008006" key="7">
    <source>
        <dbReference type="Google" id="ProtNLM"/>
    </source>
</evidence>
<reference evidence="6" key="1">
    <citation type="journal article" date="2020" name="Nat. Commun.">
        <title>Genome assembly of wild tea tree DASZ reveals pedigree and selection history of tea varieties.</title>
        <authorList>
            <person name="Zhang W."/>
            <person name="Zhang Y."/>
            <person name="Qiu H."/>
            <person name="Guo Y."/>
            <person name="Wan H."/>
            <person name="Zhang X."/>
            <person name="Scossa F."/>
            <person name="Alseekh S."/>
            <person name="Zhang Q."/>
            <person name="Wang P."/>
            <person name="Xu L."/>
            <person name="Schmidt M.H."/>
            <person name="Jia X."/>
            <person name="Li D."/>
            <person name="Zhu A."/>
            <person name="Guo F."/>
            <person name="Chen W."/>
            <person name="Ni D."/>
            <person name="Usadel B."/>
            <person name="Fernie A.R."/>
            <person name="Wen W."/>
        </authorList>
    </citation>
    <scope>NUCLEOTIDE SEQUENCE [LARGE SCALE GENOMIC DNA]</scope>
    <source>
        <strain evidence="6">cv. G240</strain>
    </source>
</reference>
<dbReference type="EMBL" id="JACBKZ010000006">
    <property type="protein sequence ID" value="KAF5948618.1"/>
    <property type="molecule type" value="Genomic_DNA"/>
</dbReference>
<dbReference type="AlphaFoldDB" id="A0A7J7H9Z4"/>
<feature type="signal peptide" evidence="2">
    <location>
        <begin position="1"/>
        <end position="22"/>
    </location>
</feature>
<name>A0A7J7H9Z4_CAMSI</name>
<reference evidence="5 6" key="2">
    <citation type="submission" date="2020-07" db="EMBL/GenBank/DDBJ databases">
        <title>Genome assembly of wild tea tree DASZ reveals pedigree and selection history of tea varieties.</title>
        <authorList>
            <person name="Zhang W."/>
        </authorList>
    </citation>
    <scope>NUCLEOTIDE SEQUENCE [LARGE SCALE GENOMIC DNA]</scope>
    <source>
        <strain evidence="6">cv. G240</strain>
        <tissue evidence="5">Leaf</tissue>
    </source>
</reference>
<accession>A0A7J7H9Z4</accession>
<keyword evidence="1" id="KW-0175">Coiled coil</keyword>
<dbReference type="Pfam" id="PF04859">
    <property type="entry name" value="DUF641"/>
    <property type="match status" value="1"/>
</dbReference>
<keyword evidence="2" id="KW-0732">Signal</keyword>
<evidence type="ECO:0000256" key="1">
    <source>
        <dbReference type="SAM" id="Coils"/>
    </source>
</evidence>
<dbReference type="GO" id="GO:0009959">
    <property type="term" value="P:negative gravitropism"/>
    <property type="evidence" value="ECO:0007669"/>
    <property type="project" value="InterPro"/>
</dbReference>